<dbReference type="EMBL" id="FNZK01000003">
    <property type="protein sequence ID" value="SEJ10224.1"/>
    <property type="molecule type" value="Genomic_DNA"/>
</dbReference>
<dbReference type="RefSeq" id="WP_091829528.1">
    <property type="nucleotide sequence ID" value="NZ_FNZK01000003.1"/>
</dbReference>
<dbReference type="GO" id="GO:1990481">
    <property type="term" value="P:mRNA pseudouridine synthesis"/>
    <property type="evidence" value="ECO:0007669"/>
    <property type="project" value="TreeGrafter"/>
</dbReference>
<dbReference type="NCBIfam" id="TIGR00431">
    <property type="entry name" value="TruB"/>
    <property type="match status" value="1"/>
</dbReference>
<reference evidence="10" key="1">
    <citation type="submission" date="2016-10" db="EMBL/GenBank/DDBJ databases">
        <authorList>
            <person name="Varghese N."/>
            <person name="Submissions S."/>
        </authorList>
    </citation>
    <scope>NUCLEOTIDE SEQUENCE [LARGE SCALE GENOMIC DNA]</scope>
    <source>
        <strain evidence="10">DSM 2179</strain>
    </source>
</reference>
<dbReference type="InterPro" id="IPR015240">
    <property type="entry name" value="tRNA_sdUridine_synth_fam1_C"/>
</dbReference>
<keyword evidence="4 5" id="KW-0413">Isomerase</keyword>
<gene>
    <name evidence="5" type="primary">truB</name>
    <name evidence="9" type="ORF">SAMN05660742_103165</name>
</gene>
<evidence type="ECO:0000259" key="8">
    <source>
        <dbReference type="Pfam" id="PF16198"/>
    </source>
</evidence>
<evidence type="ECO:0000256" key="2">
    <source>
        <dbReference type="ARBA" id="ARBA00005642"/>
    </source>
</evidence>
<proteinExistence type="inferred from homology"/>
<keyword evidence="3 5" id="KW-0819">tRNA processing</keyword>
<name>A0A1H6W4R0_9FIRM</name>
<feature type="domain" description="tRNA pseudouridine synthase II TruB subfamily 1 C-terminal" evidence="7">
    <location>
        <begin position="230"/>
        <end position="278"/>
    </location>
</feature>
<dbReference type="GO" id="GO:0160148">
    <property type="term" value="F:tRNA pseudouridine(55) synthase activity"/>
    <property type="evidence" value="ECO:0007669"/>
    <property type="project" value="UniProtKB-EC"/>
</dbReference>
<evidence type="ECO:0000256" key="4">
    <source>
        <dbReference type="ARBA" id="ARBA00023235"/>
    </source>
</evidence>
<keyword evidence="10" id="KW-1185">Reference proteome</keyword>
<feature type="active site" description="Nucleophile" evidence="5">
    <location>
        <position position="39"/>
    </location>
</feature>
<dbReference type="InterPro" id="IPR002501">
    <property type="entry name" value="PsdUridine_synth_N"/>
</dbReference>
<dbReference type="PANTHER" id="PTHR13767:SF2">
    <property type="entry name" value="PSEUDOURIDYLATE SYNTHASE TRUB1"/>
    <property type="match status" value="1"/>
</dbReference>
<comment type="catalytic activity">
    <reaction evidence="1 5">
        <text>uridine(55) in tRNA = pseudouridine(55) in tRNA</text>
        <dbReference type="Rhea" id="RHEA:42532"/>
        <dbReference type="Rhea" id="RHEA-COMP:10101"/>
        <dbReference type="Rhea" id="RHEA-COMP:10102"/>
        <dbReference type="ChEBI" id="CHEBI:65314"/>
        <dbReference type="ChEBI" id="CHEBI:65315"/>
        <dbReference type="EC" id="5.4.99.25"/>
    </reaction>
</comment>
<accession>A0A1H6W4R0</accession>
<comment type="function">
    <text evidence="5">Responsible for synthesis of pseudouridine from uracil-55 in the psi GC loop of transfer RNAs.</text>
</comment>
<feature type="domain" description="tRNA pseudouridylate synthase B C-terminal" evidence="8">
    <location>
        <begin position="173"/>
        <end position="225"/>
    </location>
</feature>
<evidence type="ECO:0000259" key="6">
    <source>
        <dbReference type="Pfam" id="PF01509"/>
    </source>
</evidence>
<evidence type="ECO:0000256" key="5">
    <source>
        <dbReference type="HAMAP-Rule" id="MF_01080"/>
    </source>
</evidence>
<dbReference type="PANTHER" id="PTHR13767">
    <property type="entry name" value="TRNA-PSEUDOURIDINE SYNTHASE"/>
    <property type="match status" value="1"/>
</dbReference>
<organism evidence="9 10">
    <name type="scientific">Propionispira arboris</name>
    <dbReference type="NCBI Taxonomy" id="84035"/>
    <lineage>
        <taxon>Bacteria</taxon>
        <taxon>Bacillati</taxon>
        <taxon>Bacillota</taxon>
        <taxon>Negativicutes</taxon>
        <taxon>Selenomonadales</taxon>
        <taxon>Selenomonadaceae</taxon>
        <taxon>Propionispira</taxon>
    </lineage>
</organism>
<dbReference type="CDD" id="cd21152">
    <property type="entry name" value="PUA_TruB_bacterial"/>
    <property type="match status" value="1"/>
</dbReference>
<dbReference type="SUPFAM" id="SSF55120">
    <property type="entry name" value="Pseudouridine synthase"/>
    <property type="match status" value="1"/>
</dbReference>
<dbReference type="Pfam" id="PF16198">
    <property type="entry name" value="TruB_C_2"/>
    <property type="match status" value="1"/>
</dbReference>
<dbReference type="Pfam" id="PF01509">
    <property type="entry name" value="TruB_N"/>
    <property type="match status" value="1"/>
</dbReference>
<evidence type="ECO:0000259" key="7">
    <source>
        <dbReference type="Pfam" id="PF09157"/>
    </source>
</evidence>
<protein>
    <recommendedName>
        <fullName evidence="5">tRNA pseudouridine synthase B</fullName>
        <ecNumber evidence="5">5.4.99.25</ecNumber>
    </recommendedName>
    <alternativeName>
        <fullName evidence="5">tRNA pseudouridine(55) synthase</fullName>
        <shortName evidence="5">Psi55 synthase</shortName>
    </alternativeName>
    <alternativeName>
        <fullName evidence="5">tRNA pseudouridylate synthase</fullName>
    </alternativeName>
    <alternativeName>
        <fullName evidence="5">tRNA-uridine isomerase</fullName>
    </alternativeName>
</protein>
<sequence length="290" mass="32173">MLDGFICALKPPGMTSHDMVSFIRKVYGIKKVGHAGTLDPGAAGILPIALGKATRMIEYMTDADKSYRAELTFGFSTDSGDDTGTILTQENFTMPSLRQINETFQQLIGENIQIPPIYSAIKINGTRACDLARKNIEVEIPSRTVHIHNMELLEVEEPKLLFDVDCSKGTYIRTLCIDIGKKLNIPAVMSFLVRTRVGCFSLANAYTLDEIKNNPQQAIQPIDSVLVHMPAVELTKAQISFFQQGQKITEKQPINSSSLVRIYDKELGFIGIARYQAETACIVPVKVVFR</sequence>
<dbReference type="STRING" id="84035.SAMN05660742_103165"/>
<evidence type="ECO:0000256" key="1">
    <source>
        <dbReference type="ARBA" id="ARBA00000385"/>
    </source>
</evidence>
<dbReference type="EC" id="5.4.99.25" evidence="5"/>
<dbReference type="AlphaFoldDB" id="A0A1H6W4R0"/>
<dbReference type="InterPro" id="IPR020103">
    <property type="entry name" value="PsdUridine_synth_cat_dom_sf"/>
</dbReference>
<dbReference type="HAMAP" id="MF_01080">
    <property type="entry name" value="TruB_bact"/>
    <property type="match status" value="1"/>
</dbReference>
<dbReference type="GO" id="GO:0003723">
    <property type="term" value="F:RNA binding"/>
    <property type="evidence" value="ECO:0007669"/>
    <property type="project" value="InterPro"/>
</dbReference>
<evidence type="ECO:0000313" key="9">
    <source>
        <dbReference type="EMBL" id="SEJ10224.1"/>
    </source>
</evidence>
<dbReference type="Gene3D" id="3.30.2350.10">
    <property type="entry name" value="Pseudouridine synthase"/>
    <property type="match status" value="1"/>
</dbReference>
<evidence type="ECO:0000313" key="10">
    <source>
        <dbReference type="Proteomes" id="UP000199662"/>
    </source>
</evidence>
<dbReference type="InterPro" id="IPR014780">
    <property type="entry name" value="tRNA_psdUridine_synth_TruB"/>
</dbReference>
<dbReference type="GO" id="GO:0031119">
    <property type="term" value="P:tRNA pseudouridine synthesis"/>
    <property type="evidence" value="ECO:0007669"/>
    <property type="project" value="UniProtKB-UniRule"/>
</dbReference>
<dbReference type="Pfam" id="PF09157">
    <property type="entry name" value="TruB-C_2"/>
    <property type="match status" value="1"/>
</dbReference>
<feature type="domain" description="Pseudouridine synthase II N-terminal" evidence="6">
    <location>
        <begin position="24"/>
        <end position="172"/>
    </location>
</feature>
<dbReference type="InterPro" id="IPR032819">
    <property type="entry name" value="TruB_C"/>
</dbReference>
<dbReference type="Proteomes" id="UP000199662">
    <property type="component" value="Unassembled WGS sequence"/>
</dbReference>
<dbReference type="CDD" id="cd02573">
    <property type="entry name" value="PseudoU_synth_EcTruB"/>
    <property type="match status" value="1"/>
</dbReference>
<dbReference type="Gene3D" id="2.30.130.10">
    <property type="entry name" value="PUA domain"/>
    <property type="match status" value="1"/>
</dbReference>
<dbReference type="InterPro" id="IPR036974">
    <property type="entry name" value="PUA_sf"/>
</dbReference>
<comment type="similarity">
    <text evidence="2 5">Belongs to the pseudouridine synthase TruB family. Type 1 subfamily.</text>
</comment>
<evidence type="ECO:0000256" key="3">
    <source>
        <dbReference type="ARBA" id="ARBA00022694"/>
    </source>
</evidence>